<gene>
    <name evidence="3" type="ORF">KFE25_013101</name>
</gene>
<proteinExistence type="predicted"/>
<keyword evidence="4" id="KW-1185">Reference proteome</keyword>
<dbReference type="InterPro" id="IPR046465">
    <property type="entry name" value="BORCS6_C"/>
</dbReference>
<evidence type="ECO:0000313" key="4">
    <source>
        <dbReference type="Proteomes" id="UP000751190"/>
    </source>
</evidence>
<organism evidence="3 4">
    <name type="scientific">Diacronema lutheri</name>
    <name type="common">Unicellular marine alga</name>
    <name type="synonym">Monochrysis lutheri</name>
    <dbReference type="NCBI Taxonomy" id="2081491"/>
    <lineage>
        <taxon>Eukaryota</taxon>
        <taxon>Haptista</taxon>
        <taxon>Haptophyta</taxon>
        <taxon>Pavlovophyceae</taxon>
        <taxon>Pavlovales</taxon>
        <taxon>Pavlovaceae</taxon>
        <taxon>Diacronema</taxon>
    </lineage>
</organism>
<accession>A0A8J5X455</accession>
<feature type="region of interest" description="Disordered" evidence="1">
    <location>
        <begin position="131"/>
        <end position="156"/>
    </location>
</feature>
<protein>
    <recommendedName>
        <fullName evidence="2">BLOC-1-related complex subunit 6 C-terminal helix domain-containing protein</fullName>
    </recommendedName>
</protein>
<evidence type="ECO:0000256" key="1">
    <source>
        <dbReference type="SAM" id="MobiDB-lite"/>
    </source>
</evidence>
<evidence type="ECO:0000259" key="2">
    <source>
        <dbReference type="Pfam" id="PF10157"/>
    </source>
</evidence>
<name>A0A8J5X455_DIALT</name>
<feature type="domain" description="BLOC-1-related complex subunit 6 C-terminal helix" evidence="2">
    <location>
        <begin position="21"/>
        <end position="114"/>
    </location>
</feature>
<dbReference type="Pfam" id="PF10157">
    <property type="entry name" value="BORCS6"/>
    <property type="match status" value="1"/>
</dbReference>
<sequence>MAAAAPAGEAGSSEARSSFAELSQVELRAVEVLGDAKRMMETLVSSYHSMTGLTVDYMRVYEATIAHVTAELASTMDASKVFIRKCLEVDHEMEGIEAIATQARMVNHDLGRLELVVDRLCADESTPEACRAADGRADDVGGEEDETHAPGELSAGGYRYAMT</sequence>
<dbReference type="OrthoDB" id="21270at2759"/>
<reference evidence="3" key="1">
    <citation type="submission" date="2021-05" db="EMBL/GenBank/DDBJ databases">
        <title>The genome of the haptophyte Pavlova lutheri (Diacronema luteri, Pavlovales) - a model for lipid biosynthesis in eukaryotic algae.</title>
        <authorList>
            <person name="Hulatt C.J."/>
            <person name="Posewitz M.C."/>
        </authorList>
    </citation>
    <scope>NUCLEOTIDE SEQUENCE</scope>
    <source>
        <strain evidence="3">NIVA-4/92</strain>
    </source>
</reference>
<comment type="caution">
    <text evidence="3">The sequence shown here is derived from an EMBL/GenBank/DDBJ whole genome shotgun (WGS) entry which is preliminary data.</text>
</comment>
<dbReference type="EMBL" id="JAGTXO010000032">
    <property type="protein sequence ID" value="KAG8460451.1"/>
    <property type="molecule type" value="Genomic_DNA"/>
</dbReference>
<evidence type="ECO:0000313" key="3">
    <source>
        <dbReference type="EMBL" id="KAG8460451.1"/>
    </source>
</evidence>
<dbReference type="Proteomes" id="UP000751190">
    <property type="component" value="Unassembled WGS sequence"/>
</dbReference>
<dbReference type="AlphaFoldDB" id="A0A8J5X455"/>